<proteinExistence type="predicted"/>
<dbReference type="Proteomes" id="UP001163223">
    <property type="component" value="Chromosome"/>
</dbReference>
<gene>
    <name evidence="1" type="ORF">OXU80_04375</name>
</gene>
<reference evidence="1" key="1">
    <citation type="submission" date="2022-11" db="EMBL/GenBank/DDBJ databases">
        <title>beta-Carotene-producing bacterium, Jeongeuplla avenae sp. nov., alleviates the salt stress of Arabidopsis seedlings.</title>
        <authorList>
            <person name="Jiang L."/>
            <person name="Lee J."/>
        </authorList>
    </citation>
    <scope>NUCLEOTIDE SEQUENCE</scope>
    <source>
        <strain evidence="1">DY_R2A_6</strain>
    </source>
</reference>
<accession>A0ACD4NRX6</accession>
<dbReference type="EMBL" id="CP113520">
    <property type="protein sequence ID" value="WAJ29478.1"/>
    <property type="molecule type" value="Genomic_DNA"/>
</dbReference>
<protein>
    <submittedName>
        <fullName evidence="1">Group III truncated hemoglobin</fullName>
    </submittedName>
</protein>
<keyword evidence="2" id="KW-1185">Reference proteome</keyword>
<sequence>MTPLTSCPDPQPLSEAELRRLVVAFYEQVRADDLLAPIFARQVTDWAAHTGRLGDFWCSVMLGTGTYKGNPFGAHLPLRDTLAPFHFERWLSVFREVAARELGDQRSAAIVRKAERIAESLKAGLLFRPMPLGESSHETSALGG</sequence>
<evidence type="ECO:0000313" key="1">
    <source>
        <dbReference type="EMBL" id="WAJ29478.1"/>
    </source>
</evidence>
<name>A0ACD4NRX6_9HYPH</name>
<organism evidence="1 2">
    <name type="scientific">Antarcticirhabdus aurantiaca</name>
    <dbReference type="NCBI Taxonomy" id="2606717"/>
    <lineage>
        <taxon>Bacteria</taxon>
        <taxon>Pseudomonadati</taxon>
        <taxon>Pseudomonadota</taxon>
        <taxon>Alphaproteobacteria</taxon>
        <taxon>Hyphomicrobiales</taxon>
        <taxon>Aurantimonadaceae</taxon>
        <taxon>Antarcticirhabdus</taxon>
    </lineage>
</organism>
<evidence type="ECO:0000313" key="2">
    <source>
        <dbReference type="Proteomes" id="UP001163223"/>
    </source>
</evidence>